<protein>
    <recommendedName>
        <fullName evidence="4">Secreted protein</fullName>
    </recommendedName>
</protein>
<dbReference type="AlphaFoldDB" id="A0A9X0CCW1"/>
<proteinExistence type="predicted"/>
<comment type="caution">
    <text evidence="2">The sequence shown here is derived from an EMBL/GenBank/DDBJ whole genome shotgun (WGS) entry which is preliminary data.</text>
</comment>
<accession>A0A9X0CCW1</accession>
<keyword evidence="3" id="KW-1185">Reference proteome</keyword>
<feature type="chain" id="PRO_5040901290" description="Secreted protein" evidence="1">
    <location>
        <begin position="18"/>
        <end position="99"/>
    </location>
</feature>
<evidence type="ECO:0000313" key="2">
    <source>
        <dbReference type="EMBL" id="KAJ7321500.1"/>
    </source>
</evidence>
<reference evidence="2" key="1">
    <citation type="submission" date="2023-01" db="EMBL/GenBank/DDBJ databases">
        <title>Genome assembly of the deep-sea coral Lophelia pertusa.</title>
        <authorList>
            <person name="Herrera S."/>
            <person name="Cordes E."/>
        </authorList>
    </citation>
    <scope>NUCLEOTIDE SEQUENCE</scope>
    <source>
        <strain evidence="2">USNM1676648</strain>
        <tissue evidence="2">Polyp</tissue>
    </source>
</reference>
<evidence type="ECO:0000256" key="1">
    <source>
        <dbReference type="SAM" id="SignalP"/>
    </source>
</evidence>
<keyword evidence="1" id="KW-0732">Signal</keyword>
<name>A0A9X0CCW1_9CNID</name>
<gene>
    <name evidence="2" type="ORF">OS493_034554</name>
</gene>
<sequence length="99" mass="11251">MFGFVSFLCCFIAALQAANGSFVPVCQLTSNRNALGPKLAYFSLGIFDFRGGKHREQKLHFFLQGTLRPASKPGQARANERWKDIDLYLRLQFGRENFC</sequence>
<feature type="signal peptide" evidence="1">
    <location>
        <begin position="1"/>
        <end position="17"/>
    </location>
</feature>
<evidence type="ECO:0008006" key="4">
    <source>
        <dbReference type="Google" id="ProtNLM"/>
    </source>
</evidence>
<dbReference type="Proteomes" id="UP001163046">
    <property type="component" value="Unassembled WGS sequence"/>
</dbReference>
<organism evidence="2 3">
    <name type="scientific">Desmophyllum pertusum</name>
    <dbReference type="NCBI Taxonomy" id="174260"/>
    <lineage>
        <taxon>Eukaryota</taxon>
        <taxon>Metazoa</taxon>
        <taxon>Cnidaria</taxon>
        <taxon>Anthozoa</taxon>
        <taxon>Hexacorallia</taxon>
        <taxon>Scleractinia</taxon>
        <taxon>Caryophylliina</taxon>
        <taxon>Caryophylliidae</taxon>
        <taxon>Desmophyllum</taxon>
    </lineage>
</organism>
<evidence type="ECO:0000313" key="3">
    <source>
        <dbReference type="Proteomes" id="UP001163046"/>
    </source>
</evidence>
<dbReference type="EMBL" id="MU827826">
    <property type="protein sequence ID" value="KAJ7321500.1"/>
    <property type="molecule type" value="Genomic_DNA"/>
</dbReference>